<keyword evidence="3" id="KW-1185">Reference proteome</keyword>
<keyword evidence="1" id="KW-0812">Transmembrane</keyword>
<dbReference type="AlphaFoldDB" id="A0A5J6MK98"/>
<evidence type="ECO:0000256" key="1">
    <source>
        <dbReference type="SAM" id="Phobius"/>
    </source>
</evidence>
<keyword evidence="1" id="KW-0472">Membrane</keyword>
<evidence type="ECO:0000313" key="2">
    <source>
        <dbReference type="EMBL" id="QEX17803.1"/>
    </source>
</evidence>
<feature type="transmembrane region" description="Helical" evidence="1">
    <location>
        <begin position="39"/>
        <end position="58"/>
    </location>
</feature>
<feature type="transmembrane region" description="Helical" evidence="1">
    <location>
        <begin position="371"/>
        <end position="391"/>
    </location>
</feature>
<proteinExistence type="predicted"/>
<feature type="transmembrane region" description="Helical" evidence="1">
    <location>
        <begin position="485"/>
        <end position="507"/>
    </location>
</feature>
<protein>
    <submittedName>
        <fullName evidence="2">Uncharacterized protein</fullName>
    </submittedName>
</protein>
<organism evidence="2 3">
    <name type="scientific">Hypericibacter terrae</name>
    <dbReference type="NCBI Taxonomy" id="2602015"/>
    <lineage>
        <taxon>Bacteria</taxon>
        <taxon>Pseudomonadati</taxon>
        <taxon>Pseudomonadota</taxon>
        <taxon>Alphaproteobacteria</taxon>
        <taxon>Rhodospirillales</taxon>
        <taxon>Dongiaceae</taxon>
        <taxon>Hypericibacter</taxon>
    </lineage>
</organism>
<reference evidence="2 3" key="1">
    <citation type="submission" date="2019-08" db="EMBL/GenBank/DDBJ databases">
        <title>Hyperibacter terrae gen. nov., sp. nov. and Hyperibacter viscosus sp. nov., two new members in the family Rhodospirillaceae isolated from the rhizosphere of Hypericum perforatum.</title>
        <authorList>
            <person name="Noviana Z."/>
        </authorList>
    </citation>
    <scope>NUCLEOTIDE SEQUENCE [LARGE SCALE GENOMIC DNA]</scope>
    <source>
        <strain evidence="2 3">R5913</strain>
    </source>
</reference>
<dbReference type="Proteomes" id="UP000326202">
    <property type="component" value="Chromosome"/>
</dbReference>
<dbReference type="RefSeq" id="WP_151178021.1">
    <property type="nucleotide sequence ID" value="NZ_CP042906.1"/>
</dbReference>
<keyword evidence="1" id="KW-1133">Transmembrane helix</keyword>
<dbReference type="KEGG" id="htq:FRZ44_31060"/>
<gene>
    <name evidence="2" type="ORF">FRZ44_31060</name>
</gene>
<feature type="transmembrane region" description="Helical" evidence="1">
    <location>
        <begin position="332"/>
        <end position="351"/>
    </location>
</feature>
<feature type="transmembrane region" description="Helical" evidence="1">
    <location>
        <begin position="300"/>
        <end position="320"/>
    </location>
</feature>
<accession>A0A5J6MK98</accession>
<name>A0A5J6MK98_9PROT</name>
<dbReference type="EMBL" id="CP042906">
    <property type="protein sequence ID" value="QEX17803.1"/>
    <property type="molecule type" value="Genomic_DNA"/>
</dbReference>
<evidence type="ECO:0000313" key="3">
    <source>
        <dbReference type="Proteomes" id="UP000326202"/>
    </source>
</evidence>
<feature type="transmembrane region" description="Helical" evidence="1">
    <location>
        <begin position="411"/>
        <end position="431"/>
    </location>
</feature>
<sequence length="537" mass="58681">MYNWAFAVLLVIVFAHSRFNTPSNSRYSTTIGQFYFAEIAYVTCNLLLLVLMSGLVHASPEVLKLLAGGDPTQIPEGIEGISAPLVAALVMTTLLPHSPVISQIDKFLLDRFRALGNIPVEVRRLAALLRDARLQIESAAAADSARYVDAQLESPEALQAFLKANAPDEPEYIFNRVLYLGTRLKQWESHERFSGDCVQFRDDFDGIFKKLDDLVKLTSRFAAIFALPEKGGTDAVARAHGELRKRILADCQALNREICDFLARALLHNIRTRREREAVIRDLGFVIPEGAEAGLSATKIVTFATSVFLIFFTGLSLLGFVLNGYEVKVHRLFGMALLVAIINGVAIYCAIMPKQFWGFANIQKVGMRPVIGYFVSGVLAIIAAAAIGFVFRSLLYMNFDCSISLSLASSPWLAMSFIETVLLALLADNYAADPQRAPKWTRYAEGLAQGVAQAGIAYYIVQALGDIRGAIPPVPGCPLPAPPPWQFPCSVSFLIGVFLGATVPHWYRNRMVRPAAATATRELPAGLNPKAAGPGTT</sequence>
<dbReference type="OrthoDB" id="5465390at2"/>